<dbReference type="InterPro" id="IPR006861">
    <property type="entry name" value="HABP4_PAIRBP1-bd"/>
</dbReference>
<feature type="compositionally biased region" description="Basic and acidic residues" evidence="1">
    <location>
        <begin position="25"/>
        <end position="41"/>
    </location>
</feature>
<evidence type="ECO:0000256" key="1">
    <source>
        <dbReference type="SAM" id="MobiDB-lite"/>
    </source>
</evidence>
<feature type="region of interest" description="Disordered" evidence="1">
    <location>
        <begin position="1"/>
        <end position="125"/>
    </location>
</feature>
<feature type="compositionally biased region" description="Low complexity" evidence="1">
    <location>
        <begin position="111"/>
        <end position="121"/>
    </location>
</feature>
<dbReference type="GO" id="GO:0003723">
    <property type="term" value="F:RNA binding"/>
    <property type="evidence" value="ECO:0007669"/>
    <property type="project" value="InterPro"/>
</dbReference>
<feature type="region of interest" description="Disordered" evidence="1">
    <location>
        <begin position="201"/>
        <end position="257"/>
    </location>
</feature>
<gene>
    <name evidence="3" type="ORF">BCR42DRAFT_403112</name>
</gene>
<name>A0A1X2IYW4_9FUNG</name>
<proteinExistence type="predicted"/>
<reference evidence="3 4" key="1">
    <citation type="submission" date="2016-07" db="EMBL/GenBank/DDBJ databases">
        <title>Pervasive Adenine N6-methylation of Active Genes in Fungi.</title>
        <authorList>
            <consortium name="DOE Joint Genome Institute"/>
            <person name="Mondo S.J."/>
            <person name="Dannebaum R.O."/>
            <person name="Kuo R.C."/>
            <person name="Labutti K."/>
            <person name="Haridas S."/>
            <person name="Kuo A."/>
            <person name="Salamov A."/>
            <person name="Ahrendt S.R."/>
            <person name="Lipzen A."/>
            <person name="Sullivan W."/>
            <person name="Andreopoulos W.B."/>
            <person name="Clum A."/>
            <person name="Lindquist E."/>
            <person name="Daum C."/>
            <person name="Ramamoorthy G.K."/>
            <person name="Gryganskyi A."/>
            <person name="Culley D."/>
            <person name="Magnuson J.K."/>
            <person name="James T.Y."/>
            <person name="O'Malley M.A."/>
            <person name="Stajich J.E."/>
            <person name="Spatafora J.W."/>
            <person name="Visel A."/>
            <person name="Grigoriev I.V."/>
        </authorList>
    </citation>
    <scope>NUCLEOTIDE SEQUENCE [LARGE SCALE GENOMIC DNA]</scope>
    <source>
        <strain evidence="3 4">NRRL 1336</strain>
    </source>
</reference>
<dbReference type="Pfam" id="PF04774">
    <property type="entry name" value="HABP4_PAI-RBP1"/>
    <property type="match status" value="1"/>
</dbReference>
<feature type="compositionally biased region" description="Basic and acidic residues" evidence="1">
    <location>
        <begin position="70"/>
        <end position="90"/>
    </location>
</feature>
<evidence type="ECO:0000313" key="3">
    <source>
        <dbReference type="EMBL" id="ORZ24516.1"/>
    </source>
</evidence>
<comment type="caution">
    <text evidence="3">The sequence shown here is derived from an EMBL/GenBank/DDBJ whole genome shotgun (WGS) entry which is preliminary data.</text>
</comment>
<dbReference type="PANTHER" id="PTHR12299">
    <property type="entry name" value="HYALURONIC ACID-BINDING PROTEIN 4"/>
    <property type="match status" value="1"/>
</dbReference>
<feature type="compositionally biased region" description="Basic and acidic residues" evidence="1">
    <location>
        <begin position="201"/>
        <end position="224"/>
    </location>
</feature>
<dbReference type="GO" id="GO:0005737">
    <property type="term" value="C:cytoplasm"/>
    <property type="evidence" value="ECO:0007669"/>
    <property type="project" value="TreeGrafter"/>
</dbReference>
<dbReference type="InterPro" id="IPR039764">
    <property type="entry name" value="HABP4/SERBP1-like"/>
</dbReference>
<dbReference type="SMART" id="SM01233">
    <property type="entry name" value="HABP4_PAI-RBP1"/>
    <property type="match status" value="1"/>
</dbReference>
<sequence length="257" mass="28073">MSAFSKNAFSLLSEDGEVRPQPAPVKEEAKPVEQPKNDKRSPKSAGAKKSGGDKRRGGDKRQGGRPQRGRQFDRHSATGIVDSEKKEKQGWGHAETAEAEAASDAVNPKDPAAAEQAAAPVEAEEEAVKTLDEYLAEKANKNLKVTLPEARKANEGADDAKWKDTVAFSKTEEPEYLPAKEKAAKKEKVVKTTKVFVEIEQRFQEKPRFQREQRPARGGNDRRGGRNNNRRGGRQSNGVNVNLQDDSAFPSLGAASA</sequence>
<dbReference type="OrthoDB" id="5390558at2759"/>
<evidence type="ECO:0000259" key="2">
    <source>
        <dbReference type="SMART" id="SM01233"/>
    </source>
</evidence>
<dbReference type="Proteomes" id="UP000193560">
    <property type="component" value="Unassembled WGS sequence"/>
</dbReference>
<dbReference type="Gene3D" id="6.10.140.1040">
    <property type="match status" value="1"/>
</dbReference>
<protein>
    <recommendedName>
        <fullName evidence="2">Hyaluronan/mRNA-binding protein domain-containing protein</fullName>
    </recommendedName>
</protein>
<feature type="compositionally biased region" description="Basic and acidic residues" evidence="1">
    <location>
        <begin position="50"/>
        <end position="62"/>
    </location>
</feature>
<dbReference type="EMBL" id="MCGE01000002">
    <property type="protein sequence ID" value="ORZ24516.1"/>
    <property type="molecule type" value="Genomic_DNA"/>
</dbReference>
<feature type="compositionally biased region" description="Polar residues" evidence="1">
    <location>
        <begin position="1"/>
        <end position="10"/>
    </location>
</feature>
<dbReference type="PANTHER" id="PTHR12299:SF17">
    <property type="entry name" value="AT19571P-RELATED"/>
    <property type="match status" value="1"/>
</dbReference>
<dbReference type="STRING" id="90262.A0A1X2IYW4"/>
<keyword evidence="4" id="KW-1185">Reference proteome</keyword>
<accession>A0A1X2IYW4</accession>
<dbReference type="GO" id="GO:0005634">
    <property type="term" value="C:nucleus"/>
    <property type="evidence" value="ECO:0007669"/>
    <property type="project" value="TreeGrafter"/>
</dbReference>
<feature type="domain" description="Hyaluronan/mRNA-binding protein" evidence="2">
    <location>
        <begin position="68"/>
        <end position="156"/>
    </location>
</feature>
<organism evidence="3 4">
    <name type="scientific">Absidia repens</name>
    <dbReference type="NCBI Taxonomy" id="90262"/>
    <lineage>
        <taxon>Eukaryota</taxon>
        <taxon>Fungi</taxon>
        <taxon>Fungi incertae sedis</taxon>
        <taxon>Mucoromycota</taxon>
        <taxon>Mucoromycotina</taxon>
        <taxon>Mucoromycetes</taxon>
        <taxon>Mucorales</taxon>
        <taxon>Cunninghamellaceae</taxon>
        <taxon>Absidia</taxon>
    </lineage>
</organism>
<dbReference type="AlphaFoldDB" id="A0A1X2IYW4"/>
<evidence type="ECO:0000313" key="4">
    <source>
        <dbReference type="Proteomes" id="UP000193560"/>
    </source>
</evidence>